<reference evidence="2 3" key="1">
    <citation type="submission" date="2015-11" db="EMBL/GenBank/DDBJ databases">
        <authorList>
            <consortium name="Pathogen Informatics"/>
        </authorList>
    </citation>
    <scope>NUCLEOTIDE SEQUENCE [LARGE SCALE GENOMIC DNA]</scope>
    <source>
        <strain evidence="2 3">006A-0059</strain>
    </source>
</reference>
<gene>
    <name evidence="2" type="ORF">ERS686654_00243</name>
</gene>
<sequence length="201" mass="22132">MKFDIAEFGFCKDKNEINLDNVLPINRRKMSNAAKFIYTSISGFGNLDCPIVFATNFGEIDRCIGLLSELSLSGLVSPTSFSLSVLNASVASVAIQKQIHAPIFAISSSAPVEMATISAASKLNQFDKICVISYEESVHDKMQICAAFILKNGVSSELSIAKMPSLGNSLNSTENFIKNIGKDFYFFDDEICYKWKFNADF</sequence>
<comment type="caution">
    <text evidence="2">The sequence shown here is derived from an EMBL/GenBank/DDBJ whole genome shotgun (WGS) entry which is preliminary data.</text>
</comment>
<dbReference type="Pfam" id="PF13723">
    <property type="entry name" value="Ketoacyl-synt_2"/>
    <property type="match status" value="1"/>
</dbReference>
<protein>
    <recommendedName>
        <fullName evidence="1">Beta-ketoacyl synthase-like N-terminal domain-containing protein</fullName>
    </recommendedName>
</protein>
<keyword evidence="3" id="KW-1185">Reference proteome</keyword>
<evidence type="ECO:0000259" key="1">
    <source>
        <dbReference type="Pfam" id="PF13723"/>
    </source>
</evidence>
<name>A0A0S4RAF2_CAMHY</name>
<dbReference type="AlphaFoldDB" id="A0A0S4RAF2"/>
<dbReference type="EMBL" id="FAVB01000001">
    <property type="protein sequence ID" value="CUU70397.1"/>
    <property type="molecule type" value="Genomic_DNA"/>
</dbReference>
<evidence type="ECO:0000313" key="2">
    <source>
        <dbReference type="EMBL" id="CUU70397.1"/>
    </source>
</evidence>
<proteinExistence type="predicted"/>
<feature type="domain" description="Beta-ketoacyl synthase-like N-terminal" evidence="1">
    <location>
        <begin position="12"/>
        <end position="142"/>
    </location>
</feature>
<evidence type="ECO:0000313" key="3">
    <source>
        <dbReference type="Proteomes" id="UP000052237"/>
    </source>
</evidence>
<organism evidence="2 3">
    <name type="scientific">Campylobacter hyointestinalis subsp. hyointestinalis</name>
    <dbReference type="NCBI Taxonomy" id="91352"/>
    <lineage>
        <taxon>Bacteria</taxon>
        <taxon>Pseudomonadati</taxon>
        <taxon>Campylobacterota</taxon>
        <taxon>Epsilonproteobacteria</taxon>
        <taxon>Campylobacterales</taxon>
        <taxon>Campylobacteraceae</taxon>
        <taxon>Campylobacter</taxon>
    </lineage>
</organism>
<dbReference type="Proteomes" id="UP000052237">
    <property type="component" value="Unassembled WGS sequence"/>
</dbReference>
<accession>A0A0S4RAF2</accession>
<dbReference type="InterPro" id="IPR014030">
    <property type="entry name" value="Ketoacyl_synth_N"/>
</dbReference>
<dbReference type="RefSeq" id="WP_059434903.1">
    <property type="nucleotide sequence ID" value="NZ_FAVB01000001.1"/>
</dbReference>